<accession>A0A6G9YNM6</accession>
<protein>
    <submittedName>
        <fullName evidence="1">DUF4243 domain-containing protein</fullName>
    </submittedName>
</protein>
<proteinExistence type="predicted"/>
<dbReference type="Proteomes" id="UP000503540">
    <property type="component" value="Chromosome"/>
</dbReference>
<dbReference type="KEGG" id="nah:F5544_34485"/>
<keyword evidence="2" id="KW-1185">Reference proteome</keyword>
<dbReference type="AlphaFoldDB" id="A0A6G9YNM6"/>
<reference evidence="1 2" key="1">
    <citation type="journal article" date="2019" name="ACS Chem. Biol.">
        <title>Identification and Mobilization of a Cryptic Antibiotic Biosynthesis Gene Locus from a Human-Pathogenic Nocardia Isolate.</title>
        <authorList>
            <person name="Herisse M."/>
            <person name="Ishida K."/>
            <person name="Porter J.L."/>
            <person name="Howden B."/>
            <person name="Hertweck C."/>
            <person name="Stinear T.P."/>
            <person name="Pidot S.J."/>
        </authorList>
    </citation>
    <scope>NUCLEOTIDE SEQUENCE [LARGE SCALE GENOMIC DNA]</scope>
    <source>
        <strain evidence="1 2">AUSMDU00012717</strain>
    </source>
</reference>
<evidence type="ECO:0000313" key="1">
    <source>
        <dbReference type="EMBL" id="QIS14730.1"/>
    </source>
</evidence>
<sequence>MVSLNYSDAMNEALARMDDLGYERGTDGDLANHGPMGAEALATLGFVDEVGPWTEYYRNVLPFYDPPQARFAIDPSDESSWRGALGEFDRAGDWEQLFARELAESPWRTVLVRWWPRLLPGLMASLTHGLIRTAHAVRGLAAAPAPSPAQLTELARGLAFWAARFHELPGRARMAGDRTVAEAVAALPRVPLPKPAPVGMLAQRLRTAPTRPGYRENLDALAELDPQWLLSELTAEFAGVYLAHPQGNPVPLVHAVTAPAAARLVLPHLPTELHMPTVAALWQMHLALLLTATGDAKGEGTALAAARAAEVPTFGELAARAAEHRDEHVIKFTEACLREHLLRPDPRYAAAVMSAQRRISRH</sequence>
<dbReference type="EMBL" id="CP046172">
    <property type="protein sequence ID" value="QIS14730.1"/>
    <property type="molecule type" value="Genomic_DNA"/>
</dbReference>
<organism evidence="1 2">
    <name type="scientific">Nocardia arthritidis</name>
    <dbReference type="NCBI Taxonomy" id="228602"/>
    <lineage>
        <taxon>Bacteria</taxon>
        <taxon>Bacillati</taxon>
        <taxon>Actinomycetota</taxon>
        <taxon>Actinomycetes</taxon>
        <taxon>Mycobacteriales</taxon>
        <taxon>Nocardiaceae</taxon>
        <taxon>Nocardia</taxon>
    </lineage>
</organism>
<gene>
    <name evidence="1" type="ORF">F5544_34485</name>
</gene>
<name>A0A6G9YNM6_9NOCA</name>
<dbReference type="RefSeq" id="WP_238846801.1">
    <property type="nucleotide sequence ID" value="NZ_CP046172.1"/>
</dbReference>
<evidence type="ECO:0000313" key="2">
    <source>
        <dbReference type="Proteomes" id="UP000503540"/>
    </source>
</evidence>